<protein>
    <recommendedName>
        <fullName evidence="2">T20D4.11-like domain-containing protein</fullName>
    </recommendedName>
</protein>
<sequence length="259" mass="30141">MVIFSMWVLLHLLLVSSITQCSGTSNKSQEIFRHCRDEEKLSISLCSPIIEDINQYPKLYTDRIHDPMYYQNLEKLCQEAKGCVSDLNCSEANALRKDIDKVCSYSLFFYAENQKCLQKFHQKAYVANKTEDSSCYGKFPILQKDMDKKRNVFMEGKDCFMNHVEENCNDTSKKFFVKSYKYLVEYMTNKPGIRTCDPYHMFLKQECMGIFSELIETANTQVGILDLMISWFASGWFFRISDICDDAQVTPPLSFAKLN</sequence>
<feature type="domain" description="T20D4.11-like" evidence="2">
    <location>
        <begin position="35"/>
        <end position="196"/>
    </location>
</feature>
<dbReference type="Proteomes" id="UP000230233">
    <property type="component" value="Chromosome V"/>
</dbReference>
<feature type="signal peptide" evidence="1">
    <location>
        <begin position="1"/>
        <end position="23"/>
    </location>
</feature>
<name>A0A2G5TNJ0_9PELO</name>
<dbReference type="AlphaFoldDB" id="A0A2G5TNJ0"/>
<evidence type="ECO:0000256" key="1">
    <source>
        <dbReference type="SAM" id="SignalP"/>
    </source>
</evidence>
<keyword evidence="4" id="KW-1185">Reference proteome</keyword>
<accession>A0A2G5TNJ0</accession>
<evidence type="ECO:0000259" key="2">
    <source>
        <dbReference type="Pfam" id="PF01579"/>
    </source>
</evidence>
<feature type="chain" id="PRO_5013687249" description="T20D4.11-like domain-containing protein" evidence="1">
    <location>
        <begin position="24"/>
        <end position="259"/>
    </location>
</feature>
<dbReference type="EMBL" id="PDUG01000005">
    <property type="protein sequence ID" value="PIC28870.1"/>
    <property type="molecule type" value="Genomic_DNA"/>
</dbReference>
<dbReference type="Pfam" id="PF01579">
    <property type="entry name" value="DUF19"/>
    <property type="match status" value="1"/>
</dbReference>
<evidence type="ECO:0000313" key="3">
    <source>
        <dbReference type="EMBL" id="PIC28870.1"/>
    </source>
</evidence>
<dbReference type="PANTHER" id="PTHR31897">
    <property type="entry name" value="PROTEIN CBG17011-RELATED"/>
    <property type="match status" value="1"/>
</dbReference>
<gene>
    <name evidence="3" type="primary">Cnig_chr_V.g20657</name>
    <name evidence="3" type="ORF">B9Z55_020657</name>
</gene>
<keyword evidence="1" id="KW-0732">Signal</keyword>
<dbReference type="PANTHER" id="PTHR31897:SF2">
    <property type="entry name" value="DUF19 DOMAIN-CONTAINING PROTEIN"/>
    <property type="match status" value="1"/>
</dbReference>
<reference evidence="4" key="1">
    <citation type="submission" date="2017-10" db="EMBL/GenBank/DDBJ databases">
        <title>Rapid genome shrinkage in a self-fertile nematode reveals novel sperm competition proteins.</title>
        <authorList>
            <person name="Yin D."/>
            <person name="Schwarz E.M."/>
            <person name="Thomas C.G."/>
            <person name="Felde R.L."/>
            <person name="Korf I.F."/>
            <person name="Cutter A.D."/>
            <person name="Schartner C.M."/>
            <person name="Ralston E.J."/>
            <person name="Meyer B.J."/>
            <person name="Haag E.S."/>
        </authorList>
    </citation>
    <scope>NUCLEOTIDE SEQUENCE [LARGE SCALE GENOMIC DNA]</scope>
    <source>
        <strain evidence="4">JU1422</strain>
    </source>
</reference>
<proteinExistence type="predicted"/>
<comment type="caution">
    <text evidence="3">The sequence shown here is derived from an EMBL/GenBank/DDBJ whole genome shotgun (WGS) entry which is preliminary data.</text>
</comment>
<dbReference type="InterPro" id="IPR002542">
    <property type="entry name" value="T20D4.11-like_dom"/>
</dbReference>
<dbReference type="OrthoDB" id="10310973at2759"/>
<evidence type="ECO:0000313" key="4">
    <source>
        <dbReference type="Proteomes" id="UP000230233"/>
    </source>
</evidence>
<organism evidence="3 4">
    <name type="scientific">Caenorhabditis nigoni</name>
    <dbReference type="NCBI Taxonomy" id="1611254"/>
    <lineage>
        <taxon>Eukaryota</taxon>
        <taxon>Metazoa</taxon>
        <taxon>Ecdysozoa</taxon>
        <taxon>Nematoda</taxon>
        <taxon>Chromadorea</taxon>
        <taxon>Rhabditida</taxon>
        <taxon>Rhabditina</taxon>
        <taxon>Rhabditomorpha</taxon>
        <taxon>Rhabditoidea</taxon>
        <taxon>Rhabditidae</taxon>
        <taxon>Peloderinae</taxon>
        <taxon>Caenorhabditis</taxon>
    </lineage>
</organism>